<comment type="similarity">
    <text evidence="2">Belongs to the PhoH family.</text>
</comment>
<accession>A0A0A8B9Y1</accession>
<keyword evidence="3" id="KW-0963">Cytoplasm</keyword>
<gene>
    <name evidence="9" type="ORF">JI75_03990</name>
</gene>
<feature type="region of interest" description="Disordered" evidence="7">
    <location>
        <begin position="1"/>
        <end position="20"/>
    </location>
</feature>
<evidence type="ECO:0000256" key="5">
    <source>
        <dbReference type="ARBA" id="ARBA00022840"/>
    </source>
</evidence>
<evidence type="ECO:0000256" key="1">
    <source>
        <dbReference type="ARBA" id="ARBA00004496"/>
    </source>
</evidence>
<dbReference type="GO" id="GO:0005829">
    <property type="term" value="C:cytosol"/>
    <property type="evidence" value="ECO:0007669"/>
    <property type="project" value="TreeGrafter"/>
</dbReference>
<evidence type="ECO:0000256" key="6">
    <source>
        <dbReference type="ARBA" id="ARBA00039970"/>
    </source>
</evidence>
<dbReference type="STRING" id="1531429.JI75_03990"/>
<proteinExistence type="inferred from homology"/>
<dbReference type="Pfam" id="PF02562">
    <property type="entry name" value="PhoH"/>
    <property type="match status" value="1"/>
</dbReference>
<protein>
    <recommendedName>
        <fullName evidence="6">PhoH-like protein</fullName>
    </recommendedName>
</protein>
<sequence length="322" mass="34763">MEQQRQKRCTSSLTAPPGTDMGLVLGPHDANLRLIEGLFSARVTVRGDRVSFEGPGAEVEVLQSLFSEMFRQVAAGEAPNGASIRRFARLIEASDLSPAQLREDVLYSRGAVVVRPKTAGQKRYADAIRTHTVSFGLGPAGTGKTYLAMALAAAALERKEVGRIVLARPIVEAGESLGFLPGTLTEKVDPYIRPLYDALFSLVGPDRARRLIDSGAVEIVPLAFMRGRTFNDSFIILDEAQNATPEQLKMFLTRLGFGSTMVITGDDTQFDIPRAASGLAGARAILEGLDDIAFCDLSARDVVRHSLVARIVAAYERTGERG</sequence>
<dbReference type="FunFam" id="3.40.50.300:FF:000013">
    <property type="entry name" value="PhoH family ATPase"/>
    <property type="match status" value="1"/>
</dbReference>
<dbReference type="Gene3D" id="3.40.50.300">
    <property type="entry name" value="P-loop containing nucleotide triphosphate hydrolases"/>
    <property type="match status" value="1"/>
</dbReference>
<dbReference type="PANTHER" id="PTHR30473:SF1">
    <property type="entry name" value="PHOH-LIKE PROTEIN"/>
    <property type="match status" value="1"/>
</dbReference>
<keyword evidence="10" id="KW-1185">Reference proteome</keyword>
<dbReference type="InterPro" id="IPR027417">
    <property type="entry name" value="P-loop_NTPase"/>
</dbReference>
<dbReference type="InterPro" id="IPR051451">
    <property type="entry name" value="PhoH2-like"/>
</dbReference>
<dbReference type="RefSeq" id="WP_039690480.1">
    <property type="nucleotide sequence ID" value="NZ_CP009302.1"/>
</dbReference>
<evidence type="ECO:0000256" key="4">
    <source>
        <dbReference type="ARBA" id="ARBA00022741"/>
    </source>
</evidence>
<keyword evidence="5" id="KW-0067">ATP-binding</keyword>
<comment type="subcellular location">
    <subcellularLocation>
        <location evidence="1">Cytoplasm</location>
    </subcellularLocation>
</comment>
<evidence type="ECO:0000313" key="10">
    <source>
        <dbReference type="Proteomes" id="UP000031121"/>
    </source>
</evidence>
<reference evidence="10" key="1">
    <citation type="submission" date="2014-08" db="EMBL/GenBank/DDBJ databases">
        <title>Coriobacteriaceae sp. complete genome.</title>
        <authorList>
            <person name="Looft T."/>
            <person name="Bayles D.O."/>
            <person name="Stanton T.B."/>
        </authorList>
    </citation>
    <scope>NUCLEOTIDE SEQUENCE [LARGE SCALE GENOMIC DNA]</scope>
    <source>
        <strain evidence="10">68-1-3</strain>
    </source>
</reference>
<dbReference type="PANTHER" id="PTHR30473">
    <property type="entry name" value="PROTEIN PHOH"/>
    <property type="match status" value="1"/>
</dbReference>
<reference evidence="9 10" key="2">
    <citation type="journal article" date="2015" name="Genome Announc.">
        <title>Complete Genome Sequence of Coriobacteriaceae Strain 68-1-3, a Novel Mucus-Degrading Isolate from the Swine Intestinal Tract.</title>
        <authorList>
            <person name="Looft T."/>
            <person name="Bayles D.O."/>
            <person name="Alt D.P."/>
            <person name="Stanton T.B."/>
        </authorList>
    </citation>
    <scope>NUCLEOTIDE SEQUENCE [LARGE SCALE GENOMIC DNA]</scope>
    <source>
        <strain evidence="9 10">68-1-3</strain>
    </source>
</reference>
<evidence type="ECO:0000256" key="3">
    <source>
        <dbReference type="ARBA" id="ARBA00022490"/>
    </source>
</evidence>
<dbReference type="GO" id="GO:0005524">
    <property type="term" value="F:ATP binding"/>
    <property type="evidence" value="ECO:0007669"/>
    <property type="project" value="UniProtKB-KW"/>
</dbReference>
<dbReference type="HOGENOM" id="CLU_051654_2_1_11"/>
<dbReference type="EMBL" id="CP009302">
    <property type="protein sequence ID" value="AJC11952.1"/>
    <property type="molecule type" value="Genomic_DNA"/>
</dbReference>
<dbReference type="OrthoDB" id="9805148at2"/>
<evidence type="ECO:0000256" key="7">
    <source>
        <dbReference type="SAM" id="MobiDB-lite"/>
    </source>
</evidence>
<keyword evidence="4" id="KW-0547">Nucleotide-binding</keyword>
<dbReference type="AlphaFoldDB" id="A0A0A8B9Y1"/>
<evidence type="ECO:0000313" key="9">
    <source>
        <dbReference type="EMBL" id="AJC11952.1"/>
    </source>
</evidence>
<feature type="domain" description="PhoH-like protein" evidence="8">
    <location>
        <begin position="114"/>
        <end position="316"/>
    </location>
</feature>
<organism evidence="9 10">
    <name type="scientific">Berryella intestinalis</name>
    <dbReference type="NCBI Taxonomy" id="1531429"/>
    <lineage>
        <taxon>Bacteria</taxon>
        <taxon>Bacillati</taxon>
        <taxon>Actinomycetota</taxon>
        <taxon>Coriobacteriia</taxon>
        <taxon>Eggerthellales</taxon>
        <taxon>Eggerthellaceae</taxon>
        <taxon>Berryella</taxon>
    </lineage>
</organism>
<feature type="compositionally biased region" description="Polar residues" evidence="7">
    <location>
        <begin position="1"/>
        <end position="14"/>
    </location>
</feature>
<dbReference type="KEGG" id="cbac:JI75_03990"/>
<dbReference type="Proteomes" id="UP000031121">
    <property type="component" value="Chromosome"/>
</dbReference>
<evidence type="ECO:0000256" key="2">
    <source>
        <dbReference type="ARBA" id="ARBA00010393"/>
    </source>
</evidence>
<evidence type="ECO:0000259" key="8">
    <source>
        <dbReference type="Pfam" id="PF02562"/>
    </source>
</evidence>
<dbReference type="SUPFAM" id="SSF52540">
    <property type="entry name" value="P-loop containing nucleoside triphosphate hydrolases"/>
    <property type="match status" value="1"/>
</dbReference>
<name>A0A0A8B9Y1_9ACTN</name>
<dbReference type="InterPro" id="IPR003714">
    <property type="entry name" value="PhoH"/>
</dbReference>